<reference evidence="2" key="2">
    <citation type="submission" date="2020-09" db="EMBL/GenBank/DDBJ databases">
        <authorList>
            <person name="Sun Q."/>
            <person name="Zhou Y."/>
        </authorList>
    </citation>
    <scope>NUCLEOTIDE SEQUENCE</scope>
    <source>
        <strain evidence="2">CGMCC 4.7306</strain>
    </source>
</reference>
<gene>
    <name evidence="2" type="ORF">GCM10011575_29630</name>
</gene>
<evidence type="ECO:0000313" key="3">
    <source>
        <dbReference type="Proteomes" id="UP000613840"/>
    </source>
</evidence>
<feature type="transmembrane region" description="Helical" evidence="1">
    <location>
        <begin position="187"/>
        <end position="210"/>
    </location>
</feature>
<feature type="transmembrane region" description="Helical" evidence="1">
    <location>
        <begin position="6"/>
        <end position="28"/>
    </location>
</feature>
<dbReference type="EMBL" id="BMMZ01000007">
    <property type="protein sequence ID" value="GGL69076.1"/>
    <property type="molecule type" value="Genomic_DNA"/>
</dbReference>
<name>A0A917SBW5_9ACTN</name>
<evidence type="ECO:0000313" key="2">
    <source>
        <dbReference type="EMBL" id="GGL69076.1"/>
    </source>
</evidence>
<reference evidence="2" key="1">
    <citation type="journal article" date="2014" name="Int. J. Syst. Evol. Microbiol.">
        <title>Complete genome sequence of Corynebacterium casei LMG S-19264T (=DSM 44701T), isolated from a smear-ripened cheese.</title>
        <authorList>
            <consortium name="US DOE Joint Genome Institute (JGI-PGF)"/>
            <person name="Walter F."/>
            <person name="Albersmeier A."/>
            <person name="Kalinowski J."/>
            <person name="Ruckert C."/>
        </authorList>
    </citation>
    <scope>NUCLEOTIDE SEQUENCE</scope>
    <source>
        <strain evidence="2">CGMCC 4.7306</strain>
    </source>
</reference>
<feature type="transmembrane region" description="Helical" evidence="1">
    <location>
        <begin position="149"/>
        <end position="167"/>
    </location>
</feature>
<feature type="transmembrane region" description="Helical" evidence="1">
    <location>
        <begin position="102"/>
        <end position="122"/>
    </location>
</feature>
<organism evidence="2 3">
    <name type="scientific">Microlunatus endophyticus</name>
    <dbReference type="NCBI Taxonomy" id="1716077"/>
    <lineage>
        <taxon>Bacteria</taxon>
        <taxon>Bacillati</taxon>
        <taxon>Actinomycetota</taxon>
        <taxon>Actinomycetes</taxon>
        <taxon>Propionibacteriales</taxon>
        <taxon>Propionibacteriaceae</taxon>
        <taxon>Microlunatus</taxon>
    </lineage>
</organism>
<keyword evidence="1" id="KW-1133">Transmembrane helix</keyword>
<feature type="transmembrane region" description="Helical" evidence="1">
    <location>
        <begin position="231"/>
        <end position="253"/>
    </location>
</feature>
<keyword evidence="3" id="KW-1185">Reference proteome</keyword>
<comment type="caution">
    <text evidence="2">The sequence shown here is derived from an EMBL/GenBank/DDBJ whole genome shotgun (WGS) entry which is preliminary data.</text>
</comment>
<feature type="transmembrane region" description="Helical" evidence="1">
    <location>
        <begin position="265"/>
        <end position="286"/>
    </location>
</feature>
<dbReference type="Proteomes" id="UP000613840">
    <property type="component" value="Unassembled WGS sequence"/>
</dbReference>
<accession>A0A917SBW5</accession>
<feature type="transmembrane region" description="Helical" evidence="1">
    <location>
        <begin position="60"/>
        <end position="82"/>
    </location>
</feature>
<keyword evidence="1" id="KW-0472">Membrane</keyword>
<protein>
    <submittedName>
        <fullName evidence="2">Uncharacterized protein</fullName>
    </submittedName>
</protein>
<sequence length="310" mass="33553">MTRFTWTMYIVLAVGLAAGTVVTITRWFRRRILADYARRFDLEVPEELESRLRRRAGAPFTATCLGGLVGLTAGAVISALVIPPPDYSRQVPPVDPSTAVMIVTALSGGVIFQVVTAVALALHRPTGRRVARSTTPRLSDYVSGVERSAGWIVVCAAVILLVSIAVAERSGALHNPVIEEESVFGSMGAFFAYVSIGGLIVGSLLSRVVLHGPQPAGSSTELAWDDALRAQTLRGLVGLPLTWGIYSLLQSFAEIMIGSTWHPRALAYLFVVMALAACAATVGYLYSTRRSVSDRYFRRRLWSTEKLAAR</sequence>
<proteinExistence type="predicted"/>
<dbReference type="AlphaFoldDB" id="A0A917SBW5"/>
<evidence type="ECO:0000256" key="1">
    <source>
        <dbReference type="SAM" id="Phobius"/>
    </source>
</evidence>
<dbReference type="RefSeq" id="WP_188896155.1">
    <property type="nucleotide sequence ID" value="NZ_BMMZ01000007.1"/>
</dbReference>
<keyword evidence="1" id="KW-0812">Transmembrane</keyword>